<dbReference type="PANTHER" id="PTHR43377:SF1">
    <property type="entry name" value="BILIVERDIN REDUCTASE A"/>
    <property type="match status" value="1"/>
</dbReference>
<evidence type="ECO:0000313" key="3">
    <source>
        <dbReference type="Proteomes" id="UP000003045"/>
    </source>
</evidence>
<dbReference type="Pfam" id="PF01408">
    <property type="entry name" value="GFO_IDH_MocA"/>
    <property type="match status" value="1"/>
</dbReference>
<dbReference type="STRING" id="871571.HMPREF0580_1228"/>
<dbReference type="InterPro" id="IPR036291">
    <property type="entry name" value="NAD(P)-bd_dom_sf"/>
</dbReference>
<dbReference type="InterPro" id="IPR000683">
    <property type="entry name" value="Gfo/Idh/MocA-like_OxRdtase_N"/>
</dbReference>
<dbReference type="SUPFAM" id="SSF51735">
    <property type="entry name" value="NAD(P)-binding Rossmann-fold domains"/>
    <property type="match status" value="1"/>
</dbReference>
<keyword evidence="3" id="KW-1185">Reference proteome</keyword>
<dbReference type="EMBL" id="AEET01000032">
    <property type="protein sequence ID" value="EFM45906.1"/>
    <property type="molecule type" value="Genomic_DNA"/>
</dbReference>
<proteinExistence type="predicted"/>
<evidence type="ECO:0000259" key="1">
    <source>
        <dbReference type="SMART" id="SM00881"/>
    </source>
</evidence>
<dbReference type="AlphaFoldDB" id="E0QQR3"/>
<name>E0QQR3_9ACTO</name>
<sequence length="333" mass="35344">MMKDISVGVIGLGSMGRHHVRNVRETPGETLVAVADPGGDKFGVAGDLEVLPDVEALIAAGIDAAIVAVPTAFHREVALQLAAAGVHTLIEKPLAPSVAEGREIVAAFEAAGVVGACGYVERCNPALMELSRRVKAGELGEIFQIATRRQGPFPVRIADVGVIQDLATHDVDLTAWLAGAPYRSIAARAARKSGRDQEDLVLATGVLENGVIVNHVVNWFSPFKERVTTVTGERGALVADTMNSTLTFFENGTKEVEWDQVANVRGVSVGEVRQYALDQREPLRVEHENFLAAIAGDTSRIVSLGDALGTLRVLDGIVESCRTGETITLNQVG</sequence>
<dbReference type="SMART" id="SM00881">
    <property type="entry name" value="CoA_binding"/>
    <property type="match status" value="1"/>
</dbReference>
<dbReference type="Gene3D" id="3.40.50.720">
    <property type="entry name" value="NAD(P)-binding Rossmann-like Domain"/>
    <property type="match status" value="1"/>
</dbReference>
<dbReference type="Gene3D" id="3.30.360.10">
    <property type="entry name" value="Dihydrodipicolinate Reductase, domain 2"/>
    <property type="match status" value="1"/>
</dbReference>
<dbReference type="InterPro" id="IPR055170">
    <property type="entry name" value="GFO_IDH_MocA-like_dom"/>
</dbReference>
<dbReference type="GO" id="GO:0000166">
    <property type="term" value="F:nucleotide binding"/>
    <property type="evidence" value="ECO:0007669"/>
    <property type="project" value="InterPro"/>
</dbReference>
<dbReference type="PANTHER" id="PTHR43377">
    <property type="entry name" value="BILIVERDIN REDUCTASE A"/>
    <property type="match status" value="1"/>
</dbReference>
<feature type="domain" description="CoA-binding" evidence="1">
    <location>
        <begin position="1"/>
        <end position="102"/>
    </location>
</feature>
<dbReference type="InterPro" id="IPR051450">
    <property type="entry name" value="Gfo/Idh/MocA_Oxidoreductases"/>
</dbReference>
<organism evidence="2 3">
    <name type="scientific">Mobiluncus mulieris ATCC 35239</name>
    <dbReference type="NCBI Taxonomy" id="871571"/>
    <lineage>
        <taxon>Bacteria</taxon>
        <taxon>Bacillati</taxon>
        <taxon>Actinomycetota</taxon>
        <taxon>Actinomycetes</taxon>
        <taxon>Actinomycetales</taxon>
        <taxon>Actinomycetaceae</taxon>
        <taxon>Mobiluncus</taxon>
    </lineage>
</organism>
<dbReference type="HOGENOM" id="CLU_023194_10_0_11"/>
<dbReference type="Proteomes" id="UP000003045">
    <property type="component" value="Unassembled WGS sequence"/>
</dbReference>
<dbReference type="Pfam" id="PF22725">
    <property type="entry name" value="GFO_IDH_MocA_C3"/>
    <property type="match status" value="1"/>
</dbReference>
<protein>
    <submittedName>
        <fullName evidence="2">Oxidoreductase, NAD-binding domain protein</fullName>
    </submittedName>
</protein>
<accession>E0QQR3</accession>
<dbReference type="InterPro" id="IPR003781">
    <property type="entry name" value="CoA-bd"/>
</dbReference>
<gene>
    <name evidence="2" type="ORF">HMPREF0580_1228</name>
</gene>
<comment type="caution">
    <text evidence="2">The sequence shown here is derived from an EMBL/GenBank/DDBJ whole genome shotgun (WGS) entry which is preliminary data.</text>
</comment>
<reference evidence="2" key="1">
    <citation type="submission" date="2010-08" db="EMBL/GenBank/DDBJ databases">
        <authorList>
            <person name="Muzny D."/>
            <person name="Qin X."/>
            <person name="Deng J."/>
            <person name="Jiang H."/>
            <person name="Liu Y."/>
            <person name="Qu J."/>
            <person name="Song X.-Z."/>
            <person name="Zhang L."/>
            <person name="Thornton R."/>
            <person name="Coyle M."/>
            <person name="Francisco L."/>
            <person name="Jackson L."/>
            <person name="Javaid M."/>
            <person name="Korchina V."/>
            <person name="Kovar C."/>
            <person name="Mata R."/>
            <person name="Mathew T."/>
            <person name="Ngo R."/>
            <person name="Nguyen L."/>
            <person name="Nguyen N."/>
            <person name="Okwuonu G."/>
            <person name="Ongeri F."/>
            <person name="Pham C."/>
            <person name="Simmons D."/>
            <person name="Wilczek-Boney K."/>
            <person name="Hale W."/>
            <person name="Jakkamsetti A."/>
            <person name="Pham P."/>
            <person name="Ruth R."/>
            <person name="San Lucas F."/>
            <person name="Warren J."/>
            <person name="Zhang J."/>
            <person name="Zhao Z."/>
            <person name="Zhou C."/>
            <person name="Zhu D."/>
            <person name="Lee S."/>
            <person name="Bess C."/>
            <person name="Blankenburg K."/>
            <person name="Forbes L."/>
            <person name="Fu Q."/>
            <person name="Gubbala S."/>
            <person name="Hirani K."/>
            <person name="Jayaseelan J.C."/>
            <person name="Lara F."/>
            <person name="Munidasa M."/>
            <person name="Palculict T."/>
            <person name="Patil S."/>
            <person name="Pu L.-L."/>
            <person name="Saada N."/>
            <person name="Tang L."/>
            <person name="Weissenberger G."/>
            <person name="Zhu Y."/>
            <person name="Hemphill L."/>
            <person name="Shang Y."/>
            <person name="Youmans B."/>
            <person name="Ayvaz T."/>
            <person name="Ross M."/>
            <person name="Santibanez J."/>
            <person name="Aqrawi P."/>
            <person name="Gross S."/>
            <person name="Joshi V."/>
            <person name="Fowler G."/>
            <person name="Nazareth L."/>
            <person name="Reid J."/>
            <person name="Worley K."/>
            <person name="Petrosino J."/>
            <person name="Highlander S."/>
            <person name="Gibbs R."/>
        </authorList>
    </citation>
    <scope>NUCLEOTIDE SEQUENCE [LARGE SCALE GENOMIC DNA]</scope>
    <source>
        <strain evidence="2">ATCC 35239</strain>
    </source>
</reference>
<dbReference type="SUPFAM" id="SSF55347">
    <property type="entry name" value="Glyceraldehyde-3-phosphate dehydrogenase-like, C-terminal domain"/>
    <property type="match status" value="1"/>
</dbReference>
<evidence type="ECO:0000313" key="2">
    <source>
        <dbReference type="EMBL" id="EFM45906.1"/>
    </source>
</evidence>